<sequence length="1011" mass="118212">MANQDPMDQETLELAAEKERNLVARLPPCSELLAKICILKAEFFLKQQLNNHNASMPSYDGFIKVDMILSVLGAFKDQCQPGNKELVKRTLVLAEELANEIKSLDNTKKITMFLGKHSLLLWLLRIVSFKSESSLAELLKSRGSSITHMMDHIQHLVKELTYFKGIFYKLSCKNISKLLKHDLESMTPVKHHIVEVVIYLKLFKSFLVQVKDPDIELEEMTDLAKQIIDAAYKLEYDVETLKLKQGRIEVFDAFLPLDTWKSLFEREREASLENVSFGGFRREERASTSRNRDEEETPSFAQNDYREELDSDYIAPNKSEEDCDVSGESDFEESDDERLENEERDCNLFARRHVYSKMGNWDASCVDKDEFALKMWNETPEGMDIGVCFKSQSEAKHAVKLWNIHHKREYTVAASSPRTWAVRCRTFNVESEDGEPPCEWKMRVSLKAHGLHEIVRWHDAHNCMTPVNDNDNRYIAALKFTNPETVVEWEWKEGQEGLLSAMSQMDEWRDLGDGGHFLCLRHVRSNLVSRYNSKKVKRLCWKMGTTLSRVKYNRMRAELIEFKPAAWEYLRGIGGSNWARLKATLRRWGIATTNISESYNNALKGIRFLPTGYRTLKHSASRAVDEMGRALPENSTVHRFEQRARTLTLHFISSFMFPNKTQNTVNLQFLAQVEDLDQCSRYSWRSALLAGLYSGLCEASQYTMNDATGCLYLLQVWAYERIERITPQRKGVDYLIDETAPLAQRYTYGDAPRSSTPPFRDQLTNLRVKDFRWQPYAHVLHRLPDFCTQGQAIWTTRCWMFCWAIREPHESGRVVRQFGYIQDVPKHPMIKDNAAFLLDHAHSMSGYPSNNWEDHHSAVRRHWNRREEFVLRDLEEGDPSSVYEGYYEWFMVNTVRLISNPGNYEPQGYETSSSRVKLYGEVLNNIRVSTERFREKQEDDNLLDEELDKHLDDIINQMMRWRWMIPKSWLMKIHFCAHNLRRVKKRNRGQEIRLEEEERERSRNAIDGENG</sequence>
<dbReference type="InterPro" id="IPR044824">
    <property type="entry name" value="MAIN-like"/>
</dbReference>
<dbReference type="GO" id="GO:0010073">
    <property type="term" value="P:meristem maintenance"/>
    <property type="evidence" value="ECO:0007669"/>
    <property type="project" value="InterPro"/>
</dbReference>
<proteinExistence type="predicted"/>
<protein>
    <submittedName>
        <fullName evidence="3">OLC1v1019175C1</fullName>
    </submittedName>
</protein>
<dbReference type="EMBL" id="OX459126">
    <property type="protein sequence ID" value="CAI9117719.1"/>
    <property type="molecule type" value="Genomic_DNA"/>
</dbReference>
<feature type="region of interest" description="Disordered" evidence="1">
    <location>
        <begin position="283"/>
        <end position="339"/>
    </location>
</feature>
<feature type="compositionally biased region" description="Acidic residues" evidence="1">
    <location>
        <begin position="321"/>
        <end position="339"/>
    </location>
</feature>
<dbReference type="PANTHER" id="PTHR46033:SF8">
    <property type="entry name" value="PROTEIN MAINTENANCE OF MERISTEMS-LIKE"/>
    <property type="match status" value="1"/>
</dbReference>
<feature type="compositionally biased region" description="Basic and acidic residues" evidence="1">
    <location>
        <begin position="283"/>
        <end position="293"/>
    </location>
</feature>
<name>A0AAV1EDF9_OLDCO</name>
<dbReference type="AlphaFoldDB" id="A0AAV1EDF9"/>
<dbReference type="Proteomes" id="UP001161247">
    <property type="component" value="Chromosome 9"/>
</dbReference>
<dbReference type="Pfam" id="PF10536">
    <property type="entry name" value="PMD"/>
    <property type="match status" value="1"/>
</dbReference>
<evidence type="ECO:0000259" key="2">
    <source>
        <dbReference type="Pfam" id="PF10536"/>
    </source>
</evidence>
<reference evidence="3" key="1">
    <citation type="submission" date="2023-03" db="EMBL/GenBank/DDBJ databases">
        <authorList>
            <person name="Julca I."/>
        </authorList>
    </citation>
    <scope>NUCLEOTIDE SEQUENCE</scope>
</reference>
<dbReference type="PANTHER" id="PTHR46033">
    <property type="entry name" value="PROTEIN MAIN-LIKE 2"/>
    <property type="match status" value="1"/>
</dbReference>
<keyword evidence="4" id="KW-1185">Reference proteome</keyword>
<dbReference type="InterPro" id="IPR019557">
    <property type="entry name" value="AminoTfrase-like_pln_mobile"/>
</dbReference>
<gene>
    <name evidence="3" type="ORF">OLC1_LOCUS23738</name>
</gene>
<evidence type="ECO:0000256" key="1">
    <source>
        <dbReference type="SAM" id="MobiDB-lite"/>
    </source>
</evidence>
<accession>A0AAV1EDF9</accession>
<evidence type="ECO:0000313" key="4">
    <source>
        <dbReference type="Proteomes" id="UP001161247"/>
    </source>
</evidence>
<evidence type="ECO:0000313" key="3">
    <source>
        <dbReference type="EMBL" id="CAI9117719.1"/>
    </source>
</evidence>
<feature type="domain" description="Aminotransferase-like plant mobile" evidence="2">
    <location>
        <begin position="640"/>
        <end position="890"/>
    </location>
</feature>
<organism evidence="3 4">
    <name type="scientific">Oldenlandia corymbosa var. corymbosa</name>
    <dbReference type="NCBI Taxonomy" id="529605"/>
    <lineage>
        <taxon>Eukaryota</taxon>
        <taxon>Viridiplantae</taxon>
        <taxon>Streptophyta</taxon>
        <taxon>Embryophyta</taxon>
        <taxon>Tracheophyta</taxon>
        <taxon>Spermatophyta</taxon>
        <taxon>Magnoliopsida</taxon>
        <taxon>eudicotyledons</taxon>
        <taxon>Gunneridae</taxon>
        <taxon>Pentapetalae</taxon>
        <taxon>asterids</taxon>
        <taxon>lamiids</taxon>
        <taxon>Gentianales</taxon>
        <taxon>Rubiaceae</taxon>
        <taxon>Rubioideae</taxon>
        <taxon>Spermacoceae</taxon>
        <taxon>Hedyotis-Oldenlandia complex</taxon>
        <taxon>Oldenlandia</taxon>
    </lineage>
</organism>